<proteinExistence type="predicted"/>
<gene>
    <name evidence="1" type="ORF">F7231_22450</name>
</gene>
<dbReference type="EMBL" id="WAEL01000009">
    <property type="protein sequence ID" value="NID12950.1"/>
    <property type="molecule type" value="Genomic_DNA"/>
</dbReference>
<protein>
    <submittedName>
        <fullName evidence="1">Uncharacterized protein</fullName>
    </submittedName>
</protein>
<evidence type="ECO:0000313" key="2">
    <source>
        <dbReference type="Proteomes" id="UP000606008"/>
    </source>
</evidence>
<organism evidence="1 2">
    <name type="scientific">Fibrivirga algicola</name>
    <dbReference type="NCBI Taxonomy" id="2950420"/>
    <lineage>
        <taxon>Bacteria</taxon>
        <taxon>Pseudomonadati</taxon>
        <taxon>Bacteroidota</taxon>
        <taxon>Cytophagia</taxon>
        <taxon>Cytophagales</taxon>
        <taxon>Spirosomataceae</taxon>
        <taxon>Fibrivirga</taxon>
    </lineage>
</organism>
<dbReference type="RefSeq" id="WP_166693631.1">
    <property type="nucleotide sequence ID" value="NZ_WAEL01000009.1"/>
</dbReference>
<reference evidence="2" key="2">
    <citation type="submission" date="2023-07" db="EMBL/GenBank/DDBJ databases">
        <authorList>
            <person name="Jung D.-H."/>
        </authorList>
    </citation>
    <scope>NUCLEOTIDE SEQUENCE [LARGE SCALE GENOMIC DNA]</scope>
    <source>
        <strain evidence="2">JA-25</strain>
    </source>
</reference>
<sequence length="108" mass="11537">MTKTITIEGINADGSLKLSDNGVTVASPGDTILWIIAPKSGVKAITAIQDNSSIDVFNPNPAPVGGSSNWSGQVTLGLQKCEEDYTIMFTRDSDDITYKFDPKIQVDS</sequence>
<evidence type="ECO:0000313" key="1">
    <source>
        <dbReference type="EMBL" id="NID12950.1"/>
    </source>
</evidence>
<keyword evidence="2" id="KW-1185">Reference proteome</keyword>
<name>A0ABX0QKI9_9BACT</name>
<reference evidence="2" key="1">
    <citation type="submission" date="2019-09" db="EMBL/GenBank/DDBJ databases">
        <authorList>
            <person name="Jung D.-H."/>
        </authorList>
    </citation>
    <scope>NUCLEOTIDE SEQUENCE [LARGE SCALE GENOMIC DNA]</scope>
    <source>
        <strain evidence="2">JA-25</strain>
    </source>
</reference>
<dbReference type="Proteomes" id="UP000606008">
    <property type="component" value="Unassembled WGS sequence"/>
</dbReference>
<accession>A0ABX0QKI9</accession>
<comment type="caution">
    <text evidence="1">The sequence shown here is derived from an EMBL/GenBank/DDBJ whole genome shotgun (WGS) entry which is preliminary data.</text>
</comment>